<dbReference type="InterPro" id="IPR051318">
    <property type="entry name" value="Fe-S_L-Ser"/>
</dbReference>
<dbReference type="Gene3D" id="3.30.1330.90">
    <property type="entry name" value="D-3-phosphoglycerate dehydrogenase, domain 3"/>
    <property type="match status" value="1"/>
</dbReference>
<dbReference type="Gene3D" id="3.30.70.260">
    <property type="match status" value="1"/>
</dbReference>
<keyword evidence="4 11" id="KW-0312">Gluconeogenesis</keyword>
<dbReference type="PANTHER" id="PTHR30182">
    <property type="entry name" value="L-SERINE DEHYDRATASE"/>
    <property type="match status" value="1"/>
</dbReference>
<dbReference type="GO" id="GO:0006094">
    <property type="term" value="P:gluconeogenesis"/>
    <property type="evidence" value="ECO:0007669"/>
    <property type="project" value="UniProtKB-UniRule"/>
</dbReference>
<evidence type="ECO:0000256" key="10">
    <source>
        <dbReference type="ARBA" id="ARBA00049406"/>
    </source>
</evidence>
<dbReference type="InterPro" id="IPR045865">
    <property type="entry name" value="ACT-like_dom_sf"/>
</dbReference>
<dbReference type="InterPro" id="IPR029009">
    <property type="entry name" value="ASB_dom_sf"/>
</dbReference>
<dbReference type="NCBIfam" id="TIGR00719">
    <property type="entry name" value="sda_beta"/>
    <property type="match status" value="1"/>
</dbReference>
<evidence type="ECO:0000313" key="15">
    <source>
        <dbReference type="Proteomes" id="UP001198200"/>
    </source>
</evidence>
<organism evidence="14 15">
    <name type="scientific">Anthropogastromicrobium aceti</name>
    <dbReference type="NCBI Taxonomy" id="2981768"/>
    <lineage>
        <taxon>Bacteria</taxon>
        <taxon>Bacillati</taxon>
        <taxon>Bacillota</taxon>
        <taxon>Clostridia</taxon>
        <taxon>Lachnospirales</taxon>
        <taxon>Lachnospiraceae</taxon>
        <taxon>Anthropogastromicrobium</taxon>
    </lineage>
</organism>
<dbReference type="GO" id="GO:0003941">
    <property type="term" value="F:L-serine ammonia-lyase activity"/>
    <property type="evidence" value="ECO:0007669"/>
    <property type="project" value="UniProtKB-UniRule"/>
</dbReference>
<evidence type="ECO:0000256" key="6">
    <source>
        <dbReference type="ARBA" id="ARBA00022723"/>
    </source>
</evidence>
<dbReference type="Pfam" id="PF03315">
    <property type="entry name" value="SDH_beta"/>
    <property type="match status" value="1"/>
</dbReference>
<evidence type="ECO:0000256" key="9">
    <source>
        <dbReference type="ARBA" id="ARBA00023239"/>
    </source>
</evidence>
<reference evidence="14 15" key="1">
    <citation type="submission" date="2021-10" db="EMBL/GenBank/DDBJ databases">
        <title>Anaerobic single-cell dispensing facilitates the cultivation of human gut bacteria.</title>
        <authorList>
            <person name="Afrizal A."/>
        </authorList>
    </citation>
    <scope>NUCLEOTIDE SEQUENCE [LARGE SCALE GENOMIC DNA]</scope>
    <source>
        <strain evidence="14 15">CLA-AA-H224</strain>
    </source>
</reference>
<keyword evidence="5 11" id="KW-0004">4Fe-4S</keyword>
<keyword evidence="15" id="KW-1185">Reference proteome</keyword>
<keyword evidence="6 11" id="KW-0479">Metal-binding</keyword>
<dbReference type="RefSeq" id="WP_227101992.1">
    <property type="nucleotide sequence ID" value="NZ_JAJEQN010000042.1"/>
</dbReference>
<dbReference type="SUPFAM" id="SSF55021">
    <property type="entry name" value="ACT-like"/>
    <property type="match status" value="1"/>
</dbReference>
<dbReference type="PIRSF" id="PIRSF036692">
    <property type="entry name" value="SDH_B"/>
    <property type="match status" value="1"/>
</dbReference>
<dbReference type="Proteomes" id="UP001198200">
    <property type="component" value="Unassembled WGS sequence"/>
</dbReference>
<dbReference type="GO" id="GO:0046872">
    <property type="term" value="F:metal ion binding"/>
    <property type="evidence" value="ECO:0007669"/>
    <property type="project" value="UniProtKB-UniRule"/>
</dbReference>
<accession>A0AAE3E7L6</accession>
<sequence>MNILDIIGPVMVGPSSSHTAGAVRIGLVAGKLLAEPIKEAQIHLHGSFWATGSGHGTDRAIVAGLLGLAVDDARIPHSFELADEAGMKFSFDHVELVDAHPNTVKLNLTGVNGSVLEVVAASIGGGRIRVCEIDGLPANFEGDYPTLIVRNIDQPGHVMEVTAMLGHKGVNIATLQLFRQSRGGQAAMVIECDQEVPAESIKWLSRQEGIVKVTYLSQAQRED</sequence>
<evidence type="ECO:0000256" key="5">
    <source>
        <dbReference type="ARBA" id="ARBA00022485"/>
    </source>
</evidence>
<keyword evidence="8 11" id="KW-0411">Iron-sulfur</keyword>
<dbReference type="InterPro" id="IPR005131">
    <property type="entry name" value="Ser_deHydtase_bsu"/>
</dbReference>
<dbReference type="AlphaFoldDB" id="A0AAE3E7L6"/>
<comment type="catalytic activity">
    <reaction evidence="10 11 12">
        <text>L-serine = pyruvate + NH4(+)</text>
        <dbReference type="Rhea" id="RHEA:19169"/>
        <dbReference type="ChEBI" id="CHEBI:15361"/>
        <dbReference type="ChEBI" id="CHEBI:28938"/>
        <dbReference type="ChEBI" id="CHEBI:33384"/>
        <dbReference type="EC" id="4.3.1.17"/>
    </reaction>
</comment>
<evidence type="ECO:0000313" key="14">
    <source>
        <dbReference type="EMBL" id="MCC2222636.1"/>
    </source>
</evidence>
<evidence type="ECO:0000256" key="8">
    <source>
        <dbReference type="ARBA" id="ARBA00023014"/>
    </source>
</evidence>
<comment type="caution">
    <text evidence="14">The sequence shown here is derived from an EMBL/GenBank/DDBJ whole genome shotgun (WGS) entry which is preliminary data.</text>
</comment>
<dbReference type="SUPFAM" id="SSF143548">
    <property type="entry name" value="Serine metabolism enzymes domain"/>
    <property type="match status" value="1"/>
</dbReference>
<name>A0AAE3E7L6_9FIRM</name>
<protein>
    <recommendedName>
        <fullName evidence="11">L-serine deaminase</fullName>
    </recommendedName>
</protein>
<comment type="cofactor">
    <cofactor evidence="1 12">
        <name>[4Fe-4S] cluster</name>
        <dbReference type="ChEBI" id="CHEBI:49883"/>
    </cofactor>
</comment>
<evidence type="ECO:0000256" key="4">
    <source>
        <dbReference type="ARBA" id="ARBA00022432"/>
    </source>
</evidence>
<dbReference type="EMBL" id="JAJEQN010000042">
    <property type="protein sequence ID" value="MCC2222636.1"/>
    <property type="molecule type" value="Genomic_DNA"/>
</dbReference>
<evidence type="ECO:0000256" key="1">
    <source>
        <dbReference type="ARBA" id="ARBA00001966"/>
    </source>
</evidence>
<evidence type="ECO:0000256" key="7">
    <source>
        <dbReference type="ARBA" id="ARBA00023004"/>
    </source>
</evidence>
<proteinExistence type="inferred from homology"/>
<keyword evidence="7 11" id="KW-0408">Iron</keyword>
<comment type="similarity">
    <text evidence="3 11 12">Belongs to the iron-sulfur dependent L-serine dehydratase family.</text>
</comment>
<dbReference type="GO" id="GO:0051539">
    <property type="term" value="F:4 iron, 4 sulfur cluster binding"/>
    <property type="evidence" value="ECO:0007669"/>
    <property type="project" value="UniProtKB-UniRule"/>
</dbReference>
<dbReference type="InterPro" id="IPR004643">
    <property type="entry name" value="Fe-S_L-Ser_bsu"/>
</dbReference>
<feature type="domain" description="Serine dehydratase beta chain" evidence="13">
    <location>
        <begin position="10"/>
        <end position="129"/>
    </location>
</feature>
<evidence type="ECO:0000256" key="2">
    <source>
        <dbReference type="ARBA" id="ARBA00004742"/>
    </source>
</evidence>
<evidence type="ECO:0000256" key="3">
    <source>
        <dbReference type="ARBA" id="ARBA00008636"/>
    </source>
</evidence>
<dbReference type="PANTHER" id="PTHR30182:SF12">
    <property type="entry name" value="L-SERINE DEHYDRATASE, BETA CHAIN-RELATED"/>
    <property type="match status" value="1"/>
</dbReference>
<dbReference type="CDD" id="cd04903">
    <property type="entry name" value="ACT_LSD"/>
    <property type="match status" value="1"/>
</dbReference>
<keyword evidence="9 11" id="KW-0456">Lyase</keyword>
<comment type="pathway">
    <text evidence="2 11">Carbohydrate biosynthesis; gluconeogenesis.</text>
</comment>
<evidence type="ECO:0000259" key="13">
    <source>
        <dbReference type="Pfam" id="PF03315"/>
    </source>
</evidence>
<evidence type="ECO:0000256" key="12">
    <source>
        <dbReference type="RuleBase" id="RU366059"/>
    </source>
</evidence>
<evidence type="ECO:0000256" key="11">
    <source>
        <dbReference type="PIRNR" id="PIRNR036692"/>
    </source>
</evidence>
<gene>
    <name evidence="14" type="primary">sdaAB</name>
    <name evidence="14" type="ORF">LKD48_13565</name>
</gene>